<feature type="signal peptide" evidence="1">
    <location>
        <begin position="1"/>
        <end position="31"/>
    </location>
</feature>
<accession>A0A4Q7NRC1</accession>
<dbReference type="AlphaFoldDB" id="A0A4Q7NRC1"/>
<comment type="caution">
    <text evidence="2">The sequence shown here is derived from an EMBL/GenBank/DDBJ whole genome shotgun (WGS) entry which is preliminary data.</text>
</comment>
<sequence>MDLPTRPVLLRRAGAAGAVLIAAAALGPVRAAVAGEAQTTLRGTVVGSLPSDPLLHGIHPGGAPWAGTGRATLDRSGALEVRVRGLLLTAGAAAGTIGSVTTVSASVLCGADSTAPVATTAAVPLSARGDARLTAHVDLPARCLAPTVVVHPLANTTAYIAAVAVGG</sequence>
<feature type="chain" id="PRO_5020971616" evidence="1">
    <location>
        <begin position="32"/>
        <end position="167"/>
    </location>
</feature>
<dbReference type="InterPro" id="IPR006311">
    <property type="entry name" value="TAT_signal"/>
</dbReference>
<proteinExistence type="predicted"/>
<keyword evidence="1" id="KW-0732">Signal</keyword>
<protein>
    <submittedName>
        <fullName evidence="2">Uncharacterized protein</fullName>
    </submittedName>
</protein>
<dbReference type="RefSeq" id="WP_130492203.1">
    <property type="nucleotide sequence ID" value="NZ_SGXD01000002.1"/>
</dbReference>
<keyword evidence="3" id="KW-1185">Reference proteome</keyword>
<evidence type="ECO:0000313" key="2">
    <source>
        <dbReference type="EMBL" id="RZS89616.1"/>
    </source>
</evidence>
<name>A0A4Q7NRC1_9ACTN</name>
<dbReference type="OrthoDB" id="5111058at2"/>
<reference evidence="2 3" key="1">
    <citation type="submission" date="2019-02" db="EMBL/GenBank/DDBJ databases">
        <title>Genomic Encyclopedia of Type Strains, Phase IV (KMG-IV): sequencing the most valuable type-strain genomes for metagenomic binning, comparative biology and taxonomic classification.</title>
        <authorList>
            <person name="Goeker M."/>
        </authorList>
    </citation>
    <scope>NUCLEOTIDE SEQUENCE [LARGE SCALE GENOMIC DNA]</scope>
    <source>
        <strain evidence="2 3">DSM 45622</strain>
    </source>
</reference>
<evidence type="ECO:0000256" key="1">
    <source>
        <dbReference type="SAM" id="SignalP"/>
    </source>
</evidence>
<gene>
    <name evidence="2" type="ORF">EV189_1384</name>
</gene>
<organism evidence="2 3">
    <name type="scientific">Motilibacter rhizosphaerae</name>
    <dbReference type="NCBI Taxonomy" id="598652"/>
    <lineage>
        <taxon>Bacteria</taxon>
        <taxon>Bacillati</taxon>
        <taxon>Actinomycetota</taxon>
        <taxon>Actinomycetes</taxon>
        <taxon>Motilibacterales</taxon>
        <taxon>Motilibacteraceae</taxon>
        <taxon>Motilibacter</taxon>
    </lineage>
</organism>
<dbReference type="Proteomes" id="UP000293638">
    <property type="component" value="Unassembled WGS sequence"/>
</dbReference>
<dbReference type="PROSITE" id="PS51318">
    <property type="entry name" value="TAT"/>
    <property type="match status" value="1"/>
</dbReference>
<evidence type="ECO:0000313" key="3">
    <source>
        <dbReference type="Proteomes" id="UP000293638"/>
    </source>
</evidence>
<dbReference type="EMBL" id="SGXD01000002">
    <property type="protein sequence ID" value="RZS89616.1"/>
    <property type="molecule type" value="Genomic_DNA"/>
</dbReference>